<keyword evidence="1" id="KW-0812">Transmembrane</keyword>
<dbReference type="VEuPathDB" id="VectorBase:RSAN_046016"/>
<dbReference type="AlphaFoldDB" id="A0A9D4SS32"/>
<reference evidence="2" key="1">
    <citation type="journal article" date="2020" name="Cell">
        <title>Large-Scale Comparative Analyses of Tick Genomes Elucidate Their Genetic Diversity and Vector Capacities.</title>
        <authorList>
            <consortium name="Tick Genome and Microbiome Consortium (TIGMIC)"/>
            <person name="Jia N."/>
            <person name="Wang J."/>
            <person name="Shi W."/>
            <person name="Du L."/>
            <person name="Sun Y."/>
            <person name="Zhan W."/>
            <person name="Jiang J.F."/>
            <person name="Wang Q."/>
            <person name="Zhang B."/>
            <person name="Ji P."/>
            <person name="Bell-Sakyi L."/>
            <person name="Cui X.M."/>
            <person name="Yuan T.T."/>
            <person name="Jiang B.G."/>
            <person name="Yang W.F."/>
            <person name="Lam T.T."/>
            <person name="Chang Q.C."/>
            <person name="Ding S.J."/>
            <person name="Wang X.J."/>
            <person name="Zhu J.G."/>
            <person name="Ruan X.D."/>
            <person name="Zhao L."/>
            <person name="Wei J.T."/>
            <person name="Ye R.Z."/>
            <person name="Que T.C."/>
            <person name="Du C.H."/>
            <person name="Zhou Y.H."/>
            <person name="Cheng J.X."/>
            <person name="Dai P.F."/>
            <person name="Guo W.B."/>
            <person name="Han X.H."/>
            <person name="Huang E.J."/>
            <person name="Li L.F."/>
            <person name="Wei W."/>
            <person name="Gao Y.C."/>
            <person name="Liu J.Z."/>
            <person name="Shao H.Z."/>
            <person name="Wang X."/>
            <person name="Wang C.C."/>
            <person name="Yang T.C."/>
            <person name="Huo Q.B."/>
            <person name="Li W."/>
            <person name="Chen H.Y."/>
            <person name="Chen S.E."/>
            <person name="Zhou L.G."/>
            <person name="Ni X.B."/>
            <person name="Tian J.H."/>
            <person name="Sheng Y."/>
            <person name="Liu T."/>
            <person name="Pan Y.S."/>
            <person name="Xia L.Y."/>
            <person name="Li J."/>
            <person name="Zhao F."/>
            <person name="Cao W.C."/>
        </authorList>
    </citation>
    <scope>NUCLEOTIDE SEQUENCE</scope>
    <source>
        <strain evidence="2">Rsan-2018</strain>
    </source>
</reference>
<evidence type="ECO:0000313" key="2">
    <source>
        <dbReference type="EMBL" id="KAH7943526.1"/>
    </source>
</evidence>
<reference evidence="2" key="2">
    <citation type="submission" date="2021-09" db="EMBL/GenBank/DDBJ databases">
        <authorList>
            <person name="Jia N."/>
            <person name="Wang J."/>
            <person name="Shi W."/>
            <person name="Du L."/>
            <person name="Sun Y."/>
            <person name="Zhan W."/>
            <person name="Jiang J."/>
            <person name="Wang Q."/>
            <person name="Zhang B."/>
            <person name="Ji P."/>
            <person name="Sakyi L.B."/>
            <person name="Cui X."/>
            <person name="Yuan T."/>
            <person name="Jiang B."/>
            <person name="Yang W."/>
            <person name="Lam T.T.-Y."/>
            <person name="Chang Q."/>
            <person name="Ding S."/>
            <person name="Wang X."/>
            <person name="Zhu J."/>
            <person name="Ruan X."/>
            <person name="Zhao L."/>
            <person name="Wei J."/>
            <person name="Que T."/>
            <person name="Du C."/>
            <person name="Cheng J."/>
            <person name="Dai P."/>
            <person name="Han X."/>
            <person name="Huang E."/>
            <person name="Gao Y."/>
            <person name="Liu J."/>
            <person name="Shao H."/>
            <person name="Ye R."/>
            <person name="Li L."/>
            <person name="Wei W."/>
            <person name="Wang X."/>
            <person name="Wang C."/>
            <person name="Huo Q."/>
            <person name="Li W."/>
            <person name="Guo W."/>
            <person name="Chen H."/>
            <person name="Chen S."/>
            <person name="Zhou L."/>
            <person name="Zhou L."/>
            <person name="Ni X."/>
            <person name="Tian J."/>
            <person name="Zhou Y."/>
            <person name="Sheng Y."/>
            <person name="Liu T."/>
            <person name="Pan Y."/>
            <person name="Xia L."/>
            <person name="Li J."/>
            <person name="Zhao F."/>
            <person name="Cao W."/>
        </authorList>
    </citation>
    <scope>NUCLEOTIDE SEQUENCE</scope>
    <source>
        <strain evidence="2">Rsan-2018</strain>
        <tissue evidence="2">Larvae</tissue>
    </source>
</reference>
<keyword evidence="3" id="KW-1185">Reference proteome</keyword>
<feature type="transmembrane region" description="Helical" evidence="1">
    <location>
        <begin position="177"/>
        <end position="199"/>
    </location>
</feature>
<proteinExistence type="predicted"/>
<protein>
    <submittedName>
        <fullName evidence="2">Uncharacterized protein</fullName>
    </submittedName>
</protein>
<evidence type="ECO:0000313" key="3">
    <source>
        <dbReference type="Proteomes" id="UP000821837"/>
    </source>
</evidence>
<comment type="caution">
    <text evidence="2">The sequence shown here is derived from an EMBL/GenBank/DDBJ whole genome shotgun (WGS) entry which is preliminary data.</text>
</comment>
<keyword evidence="1" id="KW-0472">Membrane</keyword>
<organism evidence="2 3">
    <name type="scientific">Rhipicephalus sanguineus</name>
    <name type="common">Brown dog tick</name>
    <name type="synonym">Ixodes sanguineus</name>
    <dbReference type="NCBI Taxonomy" id="34632"/>
    <lineage>
        <taxon>Eukaryota</taxon>
        <taxon>Metazoa</taxon>
        <taxon>Ecdysozoa</taxon>
        <taxon>Arthropoda</taxon>
        <taxon>Chelicerata</taxon>
        <taxon>Arachnida</taxon>
        <taxon>Acari</taxon>
        <taxon>Parasitiformes</taxon>
        <taxon>Ixodida</taxon>
        <taxon>Ixodoidea</taxon>
        <taxon>Ixodidae</taxon>
        <taxon>Rhipicephalinae</taxon>
        <taxon>Rhipicephalus</taxon>
        <taxon>Rhipicephalus</taxon>
    </lineage>
</organism>
<name>A0A9D4SS32_RHISA</name>
<gene>
    <name evidence="2" type="ORF">HPB52_009182</name>
</gene>
<sequence length="546" mass="63669">MDHSIVEALRVHTRRMHAVMRQLKRTRARRASGLLPCTECKNLDEVLLDIPEPVRGKISIAPLPKNMDVNTNKKRREERVRWLLLSSDNRMMTCASLYTSSIAKAECFAITLAIKEQERREEPQTIIISDSQEAAWSQKKKRPVLEDGSRLAKIPTSLERRRHYENEDSDDDYPDEAIPIVACCILCLLIIMIILLSLISSLSVTDYTDDEDDSSTVTYKTDAASNFTLICVFEYITRDIWNKTDQCTDYVYIRAYYYAVNVNHEPLIFTKKTLTRRTHILYYDDPTYWYNLSMADFAVNYVQRLRYAHADWYLGMWGATFIRLIVADIVGLSTSNTTDEPNTVQFVGASPRFLWASPPNPIRGIYPGIRGMLDMLREFPNYKRLLNQDRICFSISSSINYARNLYRNIDFRMEMEDMDGSVLRYTRYRFTSIDNHTNQYPLDSDNFKYEFNDTTYTHFWSLRVGGNLKGFFAYDDASTIAHKMSELLKAYPVDRCVVFDDLGDDMWEANFKHDGRTISFKKYEMLHAVSSAMVKRYGRAFPSKYY</sequence>
<dbReference type="Proteomes" id="UP000821837">
    <property type="component" value="Unassembled WGS sequence"/>
</dbReference>
<keyword evidence="1" id="KW-1133">Transmembrane helix</keyword>
<accession>A0A9D4SS32</accession>
<evidence type="ECO:0000256" key="1">
    <source>
        <dbReference type="SAM" id="Phobius"/>
    </source>
</evidence>
<dbReference type="EMBL" id="JABSTV010001253">
    <property type="protein sequence ID" value="KAH7943526.1"/>
    <property type="molecule type" value="Genomic_DNA"/>
</dbReference>